<dbReference type="Pfam" id="PF13653">
    <property type="entry name" value="GDPD_2"/>
    <property type="match status" value="1"/>
</dbReference>
<feature type="binding site" evidence="3">
    <location>
        <position position="517"/>
    </location>
    <ligand>
        <name>Zn(2+)</name>
        <dbReference type="ChEBI" id="CHEBI:29105"/>
        <label>2</label>
    </ligand>
</feature>
<comment type="cofactor">
    <cofactor evidence="3">
        <name>Mg(2+)</name>
        <dbReference type="ChEBI" id="CHEBI:18420"/>
    </cofactor>
    <text evidence="3">Binds 1 Mg(2+) ion.</text>
</comment>
<keyword evidence="3" id="KW-0862">Zinc</keyword>
<dbReference type="PANTHER" id="PTHR11596:SF5">
    <property type="entry name" value="ALKALINE PHOSPHATASE"/>
    <property type="match status" value="1"/>
</dbReference>
<feature type="binding site" evidence="3">
    <location>
        <position position="474"/>
    </location>
    <ligand>
        <name>Zn(2+)</name>
        <dbReference type="ChEBI" id="CHEBI:29105"/>
        <label>2</label>
    </ligand>
</feature>
<dbReference type="CDD" id="cd16012">
    <property type="entry name" value="ALP"/>
    <property type="match status" value="1"/>
</dbReference>
<keyword evidence="1" id="KW-0597">Phosphoprotein</keyword>
<gene>
    <name evidence="5" type="ORF">APS56_00580</name>
</gene>
<name>A0A0P0D6W2_9FLAO</name>
<feature type="binding site" evidence="3">
    <location>
        <position position="478"/>
    </location>
    <ligand>
        <name>Zn(2+)</name>
        <dbReference type="ChEBI" id="CHEBI:29105"/>
        <label>2</label>
    </ligand>
</feature>
<comment type="similarity">
    <text evidence="4">Belongs to the alkaline phosphatase family.</text>
</comment>
<feature type="binding site" evidence="3">
    <location>
        <position position="469"/>
    </location>
    <ligand>
        <name>Mg(2+)</name>
        <dbReference type="ChEBI" id="CHEBI:18420"/>
    </ligand>
</feature>
<dbReference type="EMBL" id="CP012898">
    <property type="protein sequence ID" value="ALJ06673.1"/>
    <property type="molecule type" value="Genomic_DNA"/>
</dbReference>
<evidence type="ECO:0000313" key="6">
    <source>
        <dbReference type="Proteomes" id="UP000057981"/>
    </source>
</evidence>
<dbReference type="GO" id="GO:0004035">
    <property type="term" value="F:alkaline phosphatase activity"/>
    <property type="evidence" value="ECO:0007669"/>
    <property type="project" value="TreeGrafter"/>
</dbReference>
<dbReference type="InterPro" id="IPR001952">
    <property type="entry name" value="Alkaline_phosphatase"/>
</dbReference>
<dbReference type="PRINTS" id="PR00113">
    <property type="entry name" value="ALKPHPHTASE"/>
</dbReference>
<dbReference type="AlphaFoldDB" id="A0A0P0D6W2"/>
<feature type="binding site" evidence="3">
    <location>
        <position position="363"/>
    </location>
    <ligand>
        <name>Mg(2+)</name>
        <dbReference type="ChEBI" id="CHEBI:18420"/>
    </ligand>
</feature>
<comment type="cofactor">
    <cofactor evidence="3">
        <name>Zn(2+)</name>
        <dbReference type="ChEBI" id="CHEBI:29105"/>
    </cofactor>
    <text evidence="3">Binds 2 Zn(2+) ions.</text>
</comment>
<keyword evidence="3" id="KW-0479">Metal-binding</keyword>
<keyword evidence="3" id="KW-0460">Magnesium</keyword>
<protein>
    <submittedName>
        <fullName evidence="5">Alkaline phosphatase</fullName>
    </submittedName>
</protein>
<evidence type="ECO:0000313" key="5">
    <source>
        <dbReference type="EMBL" id="ALJ06673.1"/>
    </source>
</evidence>
<dbReference type="Proteomes" id="UP000057981">
    <property type="component" value="Chromosome"/>
</dbReference>
<dbReference type="CDD" id="cd08577">
    <property type="entry name" value="PI-PLCc_GDPD_SF_unchar3"/>
    <property type="match status" value="1"/>
</dbReference>
<dbReference type="PATRIC" id="fig|1736674.3.peg.124"/>
<dbReference type="InterPro" id="IPR017850">
    <property type="entry name" value="Alkaline_phosphatase_core_sf"/>
</dbReference>
<keyword evidence="6" id="KW-1185">Reference proteome</keyword>
<evidence type="ECO:0000256" key="4">
    <source>
        <dbReference type="RuleBase" id="RU003946"/>
    </source>
</evidence>
<dbReference type="InterPro" id="IPR039559">
    <property type="entry name" value="AIM6_PI-PLC-like_dom"/>
</dbReference>
<dbReference type="GO" id="GO:0008081">
    <property type="term" value="F:phosphoric diester hydrolase activity"/>
    <property type="evidence" value="ECO:0007669"/>
    <property type="project" value="InterPro"/>
</dbReference>
<feature type="active site" description="Phosphoserine intermediate" evidence="2">
    <location>
        <position position="310"/>
    </location>
</feature>
<dbReference type="PANTHER" id="PTHR11596">
    <property type="entry name" value="ALKALINE PHOSPHATASE"/>
    <property type="match status" value="1"/>
</dbReference>
<dbReference type="Gene3D" id="3.40.720.10">
    <property type="entry name" value="Alkaline Phosphatase, subunit A"/>
    <property type="match status" value="1"/>
</dbReference>
<dbReference type="GO" id="GO:0006629">
    <property type="term" value="P:lipid metabolic process"/>
    <property type="evidence" value="ECO:0007669"/>
    <property type="project" value="InterPro"/>
</dbReference>
<evidence type="ECO:0000256" key="3">
    <source>
        <dbReference type="PIRSR" id="PIRSR601952-2"/>
    </source>
</evidence>
<evidence type="ECO:0000256" key="1">
    <source>
        <dbReference type="ARBA" id="ARBA00022553"/>
    </source>
</evidence>
<dbReference type="KEGG" id="ahz:APS56_00580"/>
<dbReference type="STRING" id="1736674.APS56_00580"/>
<feature type="binding site" evidence="3">
    <location>
        <position position="269"/>
    </location>
    <ligand>
        <name>Mg(2+)</name>
        <dbReference type="ChEBI" id="CHEBI:18420"/>
    </ligand>
</feature>
<reference evidence="5 6" key="1">
    <citation type="submission" date="2015-10" db="EMBL/GenBank/DDBJ databases">
        <authorList>
            <person name="Gilbert D.G."/>
        </authorList>
    </citation>
    <scope>NUCLEOTIDE SEQUENCE [LARGE SCALE GENOMIC DNA]</scope>
    <source>
        <strain evidence="6">HZ-22</strain>
    </source>
</reference>
<proteinExistence type="inferred from homology"/>
<feature type="binding site" evidence="3">
    <location>
        <position position="516"/>
    </location>
    <ligand>
        <name>Zn(2+)</name>
        <dbReference type="ChEBI" id="CHEBI:29105"/>
        <label>2</label>
    </ligand>
</feature>
<dbReference type="Gene3D" id="3.20.20.190">
    <property type="entry name" value="Phosphatidylinositol (PI) phosphodiesterase"/>
    <property type="match status" value="1"/>
</dbReference>
<accession>A0A0P0D6W2</accession>
<evidence type="ECO:0000256" key="2">
    <source>
        <dbReference type="PIRSR" id="PIRSR601952-1"/>
    </source>
</evidence>
<dbReference type="SUPFAM" id="SSF53649">
    <property type="entry name" value="Alkaline phosphatase-like"/>
    <property type="match status" value="1"/>
</dbReference>
<organism evidence="5 6">
    <name type="scientific">Pseudalgibacter alginicilyticus</name>
    <dbReference type="NCBI Taxonomy" id="1736674"/>
    <lineage>
        <taxon>Bacteria</taxon>
        <taxon>Pseudomonadati</taxon>
        <taxon>Bacteroidota</taxon>
        <taxon>Flavobacteriia</taxon>
        <taxon>Flavobacteriales</taxon>
        <taxon>Flavobacteriaceae</taxon>
        <taxon>Pseudalgibacter</taxon>
    </lineage>
</organism>
<sequence length="580" mass="64732">MGQEIGLPYKIHSHNDYKQKVPFWTAYSCGLNSIEIDVILKNDTLFVAHDEVDITSFNTIENLYLDPIQKTFQLTPQSYQQIQLLIDIKTEAIATLKTLINTLKLYPDITNSEHISFIVSGNQPKPESYNNYPSFIKFDYQNLKPLSEEALNKVGLISLPFSKFSNWNGKGRLTKEDHKKVSEIINKAHSFNKPFRFWGCPDSKTAWKAFAELGVDYINTDMPYTASTYIHSLSDRIHRNTFYSTVYKPTFHSIKKNQGVKNIILMIGDGYGLSQISAAALSNHGELTLTQLKSIGLLKTQAADDFTTDSAAAGTAIATGEKTYNRSIGMNINRVPIENMTELLNKKNYNTGFITTDVITGATPSAFYAHQLDRDMTKEIASDLIKSNISLFMGGGASSYSDIFVNSNFTILNSLNEIASSKKKKVGYFLSEKGVPSINSGRDHILAEATKTGLEYFSNQNKPFFLMIEAAQIDSFGHRNDISGIVTEAIDFDKAITEAIKYADTHKNTLVIITADHETSGLSIPQGNLESNKVEGDFSTYDHTGVMVPIFAYGPKSEVFTGVYENNEVFHKIKDVLNIK</sequence>
<feature type="binding site" evidence="3">
    <location>
        <position position="269"/>
    </location>
    <ligand>
        <name>Zn(2+)</name>
        <dbReference type="ChEBI" id="CHEBI:29105"/>
        <label>2</label>
    </ligand>
</feature>
<dbReference type="SMART" id="SM00098">
    <property type="entry name" value="alkPPc"/>
    <property type="match status" value="1"/>
</dbReference>
<dbReference type="Pfam" id="PF00245">
    <property type="entry name" value="Alk_phosphatase"/>
    <property type="match status" value="3"/>
</dbReference>
<dbReference type="SUPFAM" id="SSF51695">
    <property type="entry name" value="PLC-like phosphodiesterases"/>
    <property type="match status" value="1"/>
</dbReference>
<dbReference type="GO" id="GO:0046872">
    <property type="term" value="F:metal ion binding"/>
    <property type="evidence" value="ECO:0007669"/>
    <property type="project" value="UniProtKB-KW"/>
</dbReference>
<dbReference type="InterPro" id="IPR017946">
    <property type="entry name" value="PLC-like_Pdiesterase_TIM-brl"/>
</dbReference>